<evidence type="ECO:0000313" key="2">
    <source>
        <dbReference type="Proteomes" id="UP000004728"/>
    </source>
</evidence>
<sequence>MTGGHRDPMSSGGKHDEEIHAIAVAMKVAPNGRFVEPQ</sequence>
<organism evidence="1 2">
    <name type="scientific">Novosphingobium nitrogenifigens DSM 19370</name>
    <dbReference type="NCBI Taxonomy" id="983920"/>
    <lineage>
        <taxon>Bacteria</taxon>
        <taxon>Pseudomonadati</taxon>
        <taxon>Pseudomonadota</taxon>
        <taxon>Alphaproteobacteria</taxon>
        <taxon>Sphingomonadales</taxon>
        <taxon>Sphingomonadaceae</taxon>
        <taxon>Novosphingobium</taxon>
    </lineage>
</organism>
<gene>
    <name evidence="1" type="ORF">Y88_1859</name>
</gene>
<proteinExistence type="predicted"/>
<comment type="caution">
    <text evidence="1">The sequence shown here is derived from an EMBL/GenBank/DDBJ whole genome shotgun (WGS) entry which is preliminary data.</text>
</comment>
<reference evidence="1 2" key="1">
    <citation type="journal article" date="2012" name="J. Bacteriol.">
        <title>Draft Genome Sequence of Novosphingobium nitrogenifigens Y88T.</title>
        <authorList>
            <person name="Strabala T.J."/>
            <person name="Macdonald L."/>
            <person name="Liu V."/>
            <person name="Smit A.M."/>
        </authorList>
    </citation>
    <scope>NUCLEOTIDE SEQUENCE [LARGE SCALE GENOMIC DNA]</scope>
    <source>
        <strain evidence="1 2">DSM 19370</strain>
    </source>
</reference>
<protein>
    <submittedName>
        <fullName evidence="1">Uncharacterized protein</fullName>
    </submittedName>
</protein>
<dbReference type="HOGENOM" id="CLU_3330871_0_0_5"/>
<dbReference type="EMBL" id="AEWJ01000023">
    <property type="protein sequence ID" value="EGD59985.1"/>
    <property type="molecule type" value="Genomic_DNA"/>
</dbReference>
<dbReference type="InParanoid" id="F1Z4Z4"/>
<keyword evidence="2" id="KW-1185">Reference proteome</keyword>
<name>F1Z4Z4_9SPHN</name>
<accession>F1Z4Z4</accession>
<dbReference type="AlphaFoldDB" id="F1Z4Z4"/>
<dbReference type="Proteomes" id="UP000004728">
    <property type="component" value="Unassembled WGS sequence"/>
</dbReference>
<evidence type="ECO:0000313" key="1">
    <source>
        <dbReference type="EMBL" id="EGD59985.1"/>
    </source>
</evidence>